<keyword evidence="1" id="KW-0472">Membrane</keyword>
<dbReference type="RefSeq" id="WP_008211627.1">
    <property type="nucleotide sequence ID" value="NZ_JH414936.1"/>
</dbReference>
<dbReference type="Proteomes" id="UP000004625">
    <property type="component" value="Unassembled WGS sequence"/>
</dbReference>
<organism evidence="2 3">
    <name type="scientific">Lentilactobacillus parafarraginis F0439</name>
    <dbReference type="NCBI Taxonomy" id="797515"/>
    <lineage>
        <taxon>Bacteria</taxon>
        <taxon>Bacillati</taxon>
        <taxon>Bacillota</taxon>
        <taxon>Bacilli</taxon>
        <taxon>Lactobacillales</taxon>
        <taxon>Lactobacillaceae</taxon>
        <taxon>Lentilactobacillus</taxon>
    </lineage>
</organism>
<keyword evidence="1" id="KW-0812">Transmembrane</keyword>
<name>G9ZMF6_9LACO</name>
<comment type="caution">
    <text evidence="2">The sequence shown here is derived from an EMBL/GenBank/DDBJ whole genome shotgun (WGS) entry which is preliminary data.</text>
</comment>
<evidence type="ECO:0000313" key="3">
    <source>
        <dbReference type="Proteomes" id="UP000004625"/>
    </source>
</evidence>
<dbReference type="PATRIC" id="fig|797515.3.peg.837"/>
<evidence type="ECO:0000256" key="1">
    <source>
        <dbReference type="SAM" id="Phobius"/>
    </source>
</evidence>
<evidence type="ECO:0000313" key="2">
    <source>
        <dbReference type="EMBL" id="EHL99630.1"/>
    </source>
</evidence>
<proteinExistence type="predicted"/>
<feature type="transmembrane region" description="Helical" evidence="1">
    <location>
        <begin position="6"/>
        <end position="25"/>
    </location>
</feature>
<dbReference type="AlphaFoldDB" id="G9ZMF6"/>
<dbReference type="STRING" id="797515.HMPREF9103_00904"/>
<keyword evidence="1" id="KW-1133">Transmembrane helix</keyword>
<dbReference type="EMBL" id="AGEY01000039">
    <property type="protein sequence ID" value="EHL99630.1"/>
    <property type="molecule type" value="Genomic_DNA"/>
</dbReference>
<reference evidence="2 3" key="1">
    <citation type="submission" date="2011-09" db="EMBL/GenBank/DDBJ databases">
        <authorList>
            <person name="Weinstock G."/>
            <person name="Sodergren E."/>
            <person name="Clifton S."/>
            <person name="Fulton L."/>
            <person name="Fulton B."/>
            <person name="Courtney L."/>
            <person name="Fronick C."/>
            <person name="Harrison M."/>
            <person name="Strong C."/>
            <person name="Farmer C."/>
            <person name="Delahaunty K."/>
            <person name="Markovic C."/>
            <person name="Hall O."/>
            <person name="Minx P."/>
            <person name="Tomlinson C."/>
            <person name="Mitreva M."/>
            <person name="Hou S."/>
            <person name="Chen J."/>
            <person name="Wollam A."/>
            <person name="Pepin K.H."/>
            <person name="Johnson M."/>
            <person name="Bhonagiri V."/>
            <person name="Zhang X."/>
            <person name="Suruliraj S."/>
            <person name="Warren W."/>
            <person name="Chinwalla A."/>
            <person name="Mardis E.R."/>
            <person name="Wilson R.K."/>
        </authorList>
    </citation>
    <scope>NUCLEOTIDE SEQUENCE [LARGE SCALE GENOMIC DNA]</scope>
    <source>
        <strain evidence="2 3">F0439</strain>
    </source>
</reference>
<sequence length="46" mass="5314">MKTKRYPLLLCFFIPVIVTTGYFIFRHFAPFGSSSILTGRYGPTIR</sequence>
<gene>
    <name evidence="2" type="ORF">HMPREF9103_00904</name>
</gene>
<protein>
    <submittedName>
        <fullName evidence="2">Uncharacterized protein</fullName>
    </submittedName>
</protein>
<dbReference type="HOGENOM" id="CLU_3185176_0_0_9"/>
<keyword evidence="3" id="KW-1185">Reference proteome</keyword>
<accession>G9ZMF6</accession>